<organism evidence="1 2">
    <name type="scientific">Hygrophoropsis aurantiaca</name>
    <dbReference type="NCBI Taxonomy" id="72124"/>
    <lineage>
        <taxon>Eukaryota</taxon>
        <taxon>Fungi</taxon>
        <taxon>Dikarya</taxon>
        <taxon>Basidiomycota</taxon>
        <taxon>Agaricomycotina</taxon>
        <taxon>Agaricomycetes</taxon>
        <taxon>Agaricomycetidae</taxon>
        <taxon>Boletales</taxon>
        <taxon>Coniophorineae</taxon>
        <taxon>Hygrophoropsidaceae</taxon>
        <taxon>Hygrophoropsis</taxon>
    </lineage>
</organism>
<accession>A0ACB8A676</accession>
<comment type="caution">
    <text evidence="1">The sequence shown here is derived from an EMBL/GenBank/DDBJ whole genome shotgun (WGS) entry which is preliminary data.</text>
</comment>
<dbReference type="Proteomes" id="UP000790377">
    <property type="component" value="Unassembled WGS sequence"/>
</dbReference>
<name>A0ACB8A676_9AGAM</name>
<evidence type="ECO:0000313" key="1">
    <source>
        <dbReference type="EMBL" id="KAH7908895.1"/>
    </source>
</evidence>
<keyword evidence="2" id="KW-1185">Reference proteome</keyword>
<protein>
    <submittedName>
        <fullName evidence="1">Uncharacterized protein</fullName>
    </submittedName>
</protein>
<sequence>MALHPLLCYDPTARLMFNVTRDTRYVQLRPECSPRMLQAPALTPPVPRLLITITGFPAWAIEVVNPRGVTVSDVLGRIFDTLNCPVSQQEITQYPAAMVTSAGHSFRARTQMVPQEYAQGVKRVDFIAPKVFFVGLTKCRSGHDRWEVHFSMNV</sequence>
<reference evidence="1" key="1">
    <citation type="journal article" date="2021" name="New Phytol.">
        <title>Evolutionary innovations through gain and loss of genes in the ectomycorrhizal Boletales.</title>
        <authorList>
            <person name="Wu G."/>
            <person name="Miyauchi S."/>
            <person name="Morin E."/>
            <person name="Kuo A."/>
            <person name="Drula E."/>
            <person name="Varga T."/>
            <person name="Kohler A."/>
            <person name="Feng B."/>
            <person name="Cao Y."/>
            <person name="Lipzen A."/>
            <person name="Daum C."/>
            <person name="Hundley H."/>
            <person name="Pangilinan J."/>
            <person name="Johnson J."/>
            <person name="Barry K."/>
            <person name="LaButti K."/>
            <person name="Ng V."/>
            <person name="Ahrendt S."/>
            <person name="Min B."/>
            <person name="Choi I.G."/>
            <person name="Park H."/>
            <person name="Plett J.M."/>
            <person name="Magnuson J."/>
            <person name="Spatafora J.W."/>
            <person name="Nagy L.G."/>
            <person name="Henrissat B."/>
            <person name="Grigoriev I.V."/>
            <person name="Yang Z.L."/>
            <person name="Xu J."/>
            <person name="Martin F.M."/>
        </authorList>
    </citation>
    <scope>NUCLEOTIDE SEQUENCE</scope>
    <source>
        <strain evidence="1">ATCC 28755</strain>
    </source>
</reference>
<dbReference type="EMBL" id="MU267791">
    <property type="protein sequence ID" value="KAH7908895.1"/>
    <property type="molecule type" value="Genomic_DNA"/>
</dbReference>
<proteinExistence type="predicted"/>
<evidence type="ECO:0000313" key="2">
    <source>
        <dbReference type="Proteomes" id="UP000790377"/>
    </source>
</evidence>
<gene>
    <name evidence="1" type="ORF">BJ138DRAFT_1156591</name>
</gene>